<evidence type="ECO:0000313" key="1">
    <source>
        <dbReference type="EMBL" id="KAI5667037.1"/>
    </source>
</evidence>
<accession>A0ACC0B318</accession>
<dbReference type="Proteomes" id="UP001060085">
    <property type="component" value="Linkage Group LG04"/>
</dbReference>
<comment type="caution">
    <text evidence="1">The sequence shown here is derived from an EMBL/GenBank/DDBJ whole genome shotgun (WGS) entry which is preliminary data.</text>
</comment>
<sequence>MIIVSVMFIILQRQKLGDTFSHDELYRKLQTYRDDHERAGQLVDHCSDEFWVINTSVEFYKAFCILKARKAEEHRQNSARAATGTLFPVAPFDHRMEDIARRRRIDYANYILHKIVAALLNMIGISMSELGPLKSPPDCQMPGYPSSEGTSYTRPIGEGDDQEVRMTAIFS</sequence>
<dbReference type="EMBL" id="CM044704">
    <property type="protein sequence ID" value="KAI5667037.1"/>
    <property type="molecule type" value="Genomic_DNA"/>
</dbReference>
<organism evidence="1 2">
    <name type="scientific">Catharanthus roseus</name>
    <name type="common">Madagascar periwinkle</name>
    <name type="synonym">Vinca rosea</name>
    <dbReference type="NCBI Taxonomy" id="4058"/>
    <lineage>
        <taxon>Eukaryota</taxon>
        <taxon>Viridiplantae</taxon>
        <taxon>Streptophyta</taxon>
        <taxon>Embryophyta</taxon>
        <taxon>Tracheophyta</taxon>
        <taxon>Spermatophyta</taxon>
        <taxon>Magnoliopsida</taxon>
        <taxon>eudicotyledons</taxon>
        <taxon>Gunneridae</taxon>
        <taxon>Pentapetalae</taxon>
        <taxon>asterids</taxon>
        <taxon>lamiids</taxon>
        <taxon>Gentianales</taxon>
        <taxon>Apocynaceae</taxon>
        <taxon>Rauvolfioideae</taxon>
        <taxon>Vinceae</taxon>
        <taxon>Catharanthinae</taxon>
        <taxon>Catharanthus</taxon>
    </lineage>
</organism>
<evidence type="ECO:0000313" key="2">
    <source>
        <dbReference type="Proteomes" id="UP001060085"/>
    </source>
</evidence>
<keyword evidence="2" id="KW-1185">Reference proteome</keyword>
<proteinExistence type="predicted"/>
<gene>
    <name evidence="1" type="ORF">M9H77_16890</name>
</gene>
<name>A0ACC0B318_CATRO</name>
<protein>
    <submittedName>
        <fullName evidence="1">Uncharacterized protein</fullName>
    </submittedName>
</protein>
<reference evidence="2" key="1">
    <citation type="journal article" date="2023" name="Nat. Plants">
        <title>Single-cell RNA sequencing provides a high-resolution roadmap for understanding the multicellular compartmentation of specialized metabolism.</title>
        <authorList>
            <person name="Sun S."/>
            <person name="Shen X."/>
            <person name="Li Y."/>
            <person name="Li Y."/>
            <person name="Wang S."/>
            <person name="Li R."/>
            <person name="Zhang H."/>
            <person name="Shen G."/>
            <person name="Guo B."/>
            <person name="Wei J."/>
            <person name="Xu J."/>
            <person name="St-Pierre B."/>
            <person name="Chen S."/>
            <person name="Sun C."/>
        </authorList>
    </citation>
    <scope>NUCLEOTIDE SEQUENCE [LARGE SCALE GENOMIC DNA]</scope>
</reference>